<organism evidence="7 8">
    <name type="scientific">Streptomyces blastmyceticus</name>
    <dbReference type="NCBI Taxonomy" id="68180"/>
    <lineage>
        <taxon>Bacteria</taxon>
        <taxon>Bacillati</taxon>
        <taxon>Actinomycetota</taxon>
        <taxon>Actinomycetes</taxon>
        <taxon>Kitasatosporales</taxon>
        <taxon>Streptomycetaceae</taxon>
        <taxon>Streptomyces</taxon>
    </lineage>
</organism>
<keyword evidence="2 5" id="KW-0812">Transmembrane</keyword>
<feature type="transmembrane region" description="Helical" evidence="5">
    <location>
        <begin position="74"/>
        <end position="94"/>
    </location>
</feature>
<feature type="domain" description="STAS" evidence="6">
    <location>
        <begin position="452"/>
        <end position="563"/>
    </location>
</feature>
<accession>A0ABN0XMJ9</accession>
<feature type="transmembrane region" description="Helical" evidence="5">
    <location>
        <begin position="47"/>
        <end position="67"/>
    </location>
</feature>
<evidence type="ECO:0000313" key="8">
    <source>
        <dbReference type="Proteomes" id="UP001500063"/>
    </source>
</evidence>
<evidence type="ECO:0000313" key="7">
    <source>
        <dbReference type="EMBL" id="GAA0368103.1"/>
    </source>
</evidence>
<proteinExistence type="predicted"/>
<dbReference type="EMBL" id="BAAABW010000026">
    <property type="protein sequence ID" value="GAA0368103.1"/>
    <property type="molecule type" value="Genomic_DNA"/>
</dbReference>
<protein>
    <submittedName>
        <fullName evidence="7">SulP family inorganic anion transporter</fullName>
    </submittedName>
</protein>
<dbReference type="InterPro" id="IPR001902">
    <property type="entry name" value="SLC26A/SulP_fam"/>
</dbReference>
<dbReference type="PROSITE" id="PS50801">
    <property type="entry name" value="STAS"/>
    <property type="match status" value="1"/>
</dbReference>
<name>A0ABN0XMJ9_9ACTN</name>
<sequence>MSHTQTAARYLSRATARVRGYLPTRLPTYLPTRDDLAVMCASPREDAVAGLTVAVAALPLSLGFGVASGLGAQAGLVSAVVAGGLAAVLGGSKLQITGPTGILAVALLPVARAYGAAGVLTTGLLAGLALMAAARFGIGRYVRLVPAPVVTGFVTGGAAVIVCQQLPAAIGTHGTDGEGVAASAVRALGDFSPDRNGAAAAMTIGVLALCLAARRLPAVLPVPLLAVGIATALTHFLHLPLATIGRLPAGLPAPSLDFVSPMLVPHLLPSVLAVAALGALEALMTAAAADALSHGERHDGDRVLLGLGIANVVTPLFGGMAATGTVCRTGINIRSGAVSRLAAIVNVAAIALVAFTAGPLVSAVPLAALAGFLIAIAVRMVDLTALRALRGSGHGQLAVAAVTATATLLFGLVTGVTVGAALTAALALHAVTRTAAVHRMLPRQNPAREGDAPLPVPDDASVAVYRIDGPLLFTTAERLLKPVSGSQATVTVLHMARVTIIDATGVLALGEAIDIHYRRRAHILLSGIRPNHRPHLDSLGVLRRLRSHEHHAFAAPADAVRYAQHALLNPLALPGPAPDASWLETDDTMSG</sequence>
<evidence type="ECO:0000256" key="5">
    <source>
        <dbReference type="SAM" id="Phobius"/>
    </source>
</evidence>
<dbReference type="InterPro" id="IPR036513">
    <property type="entry name" value="STAS_dom_sf"/>
</dbReference>
<evidence type="ECO:0000259" key="6">
    <source>
        <dbReference type="PROSITE" id="PS50801"/>
    </source>
</evidence>
<dbReference type="InterPro" id="IPR011547">
    <property type="entry name" value="SLC26A/SulP_dom"/>
</dbReference>
<dbReference type="CDD" id="cd07042">
    <property type="entry name" value="STAS_SulP_like_sulfate_transporter"/>
    <property type="match status" value="1"/>
</dbReference>
<feature type="transmembrane region" description="Helical" evidence="5">
    <location>
        <begin position="397"/>
        <end position="430"/>
    </location>
</feature>
<keyword evidence="4 5" id="KW-0472">Membrane</keyword>
<feature type="transmembrane region" description="Helical" evidence="5">
    <location>
        <begin position="222"/>
        <end position="242"/>
    </location>
</feature>
<gene>
    <name evidence="7" type="ORF">GCM10010319_52540</name>
</gene>
<dbReference type="PANTHER" id="PTHR11814">
    <property type="entry name" value="SULFATE TRANSPORTER"/>
    <property type="match status" value="1"/>
</dbReference>
<feature type="transmembrane region" description="Helical" evidence="5">
    <location>
        <begin position="338"/>
        <end position="357"/>
    </location>
</feature>
<dbReference type="InterPro" id="IPR002645">
    <property type="entry name" value="STAS_dom"/>
</dbReference>
<feature type="transmembrane region" description="Helical" evidence="5">
    <location>
        <begin position="263"/>
        <end position="283"/>
    </location>
</feature>
<keyword evidence="3 5" id="KW-1133">Transmembrane helix</keyword>
<comment type="caution">
    <text evidence="7">The sequence shown here is derived from an EMBL/GenBank/DDBJ whole genome shotgun (WGS) entry which is preliminary data.</text>
</comment>
<evidence type="ECO:0000256" key="4">
    <source>
        <dbReference type="ARBA" id="ARBA00023136"/>
    </source>
</evidence>
<feature type="transmembrane region" description="Helical" evidence="5">
    <location>
        <begin position="363"/>
        <end position="385"/>
    </location>
</feature>
<evidence type="ECO:0000256" key="1">
    <source>
        <dbReference type="ARBA" id="ARBA00004141"/>
    </source>
</evidence>
<feature type="transmembrane region" description="Helical" evidence="5">
    <location>
        <begin position="196"/>
        <end position="216"/>
    </location>
</feature>
<dbReference type="RefSeq" id="WP_344121517.1">
    <property type="nucleotide sequence ID" value="NZ_BAAABW010000026.1"/>
</dbReference>
<feature type="transmembrane region" description="Helical" evidence="5">
    <location>
        <begin position="114"/>
        <end position="134"/>
    </location>
</feature>
<dbReference type="Pfam" id="PF00916">
    <property type="entry name" value="Sulfate_transp"/>
    <property type="match status" value="1"/>
</dbReference>
<feature type="transmembrane region" description="Helical" evidence="5">
    <location>
        <begin position="303"/>
        <end position="326"/>
    </location>
</feature>
<dbReference type="Pfam" id="PF01740">
    <property type="entry name" value="STAS"/>
    <property type="match status" value="1"/>
</dbReference>
<dbReference type="Proteomes" id="UP001500063">
    <property type="component" value="Unassembled WGS sequence"/>
</dbReference>
<dbReference type="SUPFAM" id="SSF52091">
    <property type="entry name" value="SpoIIaa-like"/>
    <property type="match status" value="1"/>
</dbReference>
<keyword evidence="8" id="KW-1185">Reference proteome</keyword>
<evidence type="ECO:0000256" key="3">
    <source>
        <dbReference type="ARBA" id="ARBA00022989"/>
    </source>
</evidence>
<comment type="subcellular location">
    <subcellularLocation>
        <location evidence="1">Membrane</location>
        <topology evidence="1">Multi-pass membrane protein</topology>
    </subcellularLocation>
</comment>
<dbReference type="Gene3D" id="3.30.750.24">
    <property type="entry name" value="STAS domain"/>
    <property type="match status" value="1"/>
</dbReference>
<reference evidence="7 8" key="1">
    <citation type="journal article" date="2019" name="Int. J. Syst. Evol. Microbiol.">
        <title>The Global Catalogue of Microorganisms (GCM) 10K type strain sequencing project: providing services to taxonomists for standard genome sequencing and annotation.</title>
        <authorList>
            <consortium name="The Broad Institute Genomics Platform"/>
            <consortium name="The Broad Institute Genome Sequencing Center for Infectious Disease"/>
            <person name="Wu L."/>
            <person name="Ma J."/>
        </authorList>
    </citation>
    <scope>NUCLEOTIDE SEQUENCE [LARGE SCALE GENOMIC DNA]</scope>
    <source>
        <strain evidence="7 8">JCM 4565</strain>
    </source>
</reference>
<evidence type="ECO:0000256" key="2">
    <source>
        <dbReference type="ARBA" id="ARBA00022692"/>
    </source>
</evidence>